<reference evidence="3 6" key="3">
    <citation type="journal article" date="2022" name="G3 (Bethesda)">
        <title>Whole-genome sequence and methylome profiling of the almond [Prunus dulcis (Mill.) D.A. Webb] cultivar 'Nonpareil'.</title>
        <authorList>
            <person name="D'Amico-Willman K.M."/>
            <person name="Ouma W.Z."/>
            <person name="Meulia T."/>
            <person name="Sideli G.M."/>
            <person name="Gradziel T.M."/>
            <person name="Fresnedo-Ramirez J."/>
        </authorList>
    </citation>
    <scope>NUCLEOTIDE SEQUENCE [LARGE SCALE GENOMIC DNA]</scope>
    <source>
        <strain evidence="3">Clone GOH B32 T37-40</strain>
    </source>
</reference>
<dbReference type="PRINTS" id="PR00625">
    <property type="entry name" value="JDOMAIN"/>
</dbReference>
<dbReference type="EMBL" id="JAJFAZ020000002">
    <property type="protein sequence ID" value="KAI5347176.1"/>
    <property type="molecule type" value="Genomic_DNA"/>
</dbReference>
<reference evidence="5" key="2">
    <citation type="journal article" date="2020" name="Plant J.">
        <title>Transposons played a major role in the diversification between the closely related almond and peach genomes: results from the almond genome sequence.</title>
        <authorList>
            <person name="Alioto T."/>
            <person name="Alexiou K.G."/>
            <person name="Bardil A."/>
            <person name="Barteri F."/>
            <person name="Castanera R."/>
            <person name="Cruz F."/>
            <person name="Dhingra A."/>
            <person name="Duval H."/>
            <person name="Fernandez I Marti A."/>
            <person name="Frias L."/>
            <person name="Galan B."/>
            <person name="Garcia J.L."/>
            <person name="Howad W."/>
            <person name="Gomez-Garrido J."/>
            <person name="Gut M."/>
            <person name="Julca I."/>
            <person name="Morata J."/>
            <person name="Puigdomenech P."/>
            <person name="Ribeca P."/>
            <person name="Rubio Cabetas M.J."/>
            <person name="Vlasova A."/>
            <person name="Wirthensohn M."/>
            <person name="Garcia-Mas J."/>
            <person name="Gabaldon T."/>
            <person name="Casacuberta J.M."/>
            <person name="Arus P."/>
        </authorList>
    </citation>
    <scope>NUCLEOTIDE SEQUENCE [LARGE SCALE GENOMIC DNA]</scope>
    <source>
        <strain evidence="5">cv. Texas</strain>
    </source>
</reference>
<dbReference type="SUPFAM" id="SSF46565">
    <property type="entry name" value="Chaperone J-domain"/>
    <property type="match status" value="1"/>
</dbReference>
<feature type="compositionally biased region" description="Basic and acidic residues" evidence="1">
    <location>
        <begin position="309"/>
        <end position="328"/>
    </location>
</feature>
<protein>
    <submittedName>
        <fullName evidence="4">PREDICTED: DnaJ</fullName>
    </submittedName>
</protein>
<feature type="region of interest" description="Disordered" evidence="1">
    <location>
        <begin position="291"/>
        <end position="371"/>
    </location>
</feature>
<dbReference type="InterPro" id="IPR001623">
    <property type="entry name" value="DnaJ_domain"/>
</dbReference>
<proteinExistence type="predicted"/>
<dbReference type="InterPro" id="IPR056988">
    <property type="entry name" value="Zn_ribbon_pln"/>
</dbReference>
<feature type="region of interest" description="Disordered" evidence="1">
    <location>
        <begin position="220"/>
        <end position="268"/>
    </location>
</feature>
<dbReference type="InterPro" id="IPR024593">
    <property type="entry name" value="DUF3444"/>
</dbReference>
<dbReference type="PROSITE" id="PS50076">
    <property type="entry name" value="DNAJ_2"/>
    <property type="match status" value="1"/>
</dbReference>
<dbReference type="Pfam" id="PF23551">
    <property type="entry name" value="Zn_ribbon_20"/>
    <property type="match status" value="1"/>
</dbReference>
<dbReference type="Gene3D" id="1.10.287.110">
    <property type="entry name" value="DnaJ domain"/>
    <property type="match status" value="1"/>
</dbReference>
<dbReference type="SMART" id="SM00271">
    <property type="entry name" value="DnaJ"/>
    <property type="match status" value="1"/>
</dbReference>
<name>A0A5E4E8D5_PRUDU</name>
<gene>
    <name evidence="4" type="ORF">ALMOND_2B009112</name>
    <name evidence="3" type="ORF">L3X38_015055</name>
</gene>
<dbReference type="OMA" id="PLENRNM"/>
<sequence length="753" mass="84425">MECNKDDAVRAKALAERKFIEKNYAISKKFASKAHNLYPELEGLSQMLTILDVYVAAENKINGEVDWYGILSVTPFADHEMIRKQYRKLALMLHPDKNKTLGAEGAFKLVSEAWSFLSDESKRLAYNHKRGFQHEVLSRTRGHSVQPSANTFQNVMNSATSNARAQRGPTLSPSYGNTATFWTFCNRCQTHYQYLRIYLNHVLVCPNCQKTFMAIEQAPPPSVFKSSSTSSSQQHQNSRHHAAGGNSFSSGRNCTVPQNLGAGGSLGPNSFNKTNFKQGFFSKMNGVGSPVASGHAAAPAVSAAQQASEKMKRDQERRQSIAEWERSKNLMGNPSLKKKRMDDKHLNGYQGGMANQMSKGSDGADLGGVSELSTGNVGTKRIYGLSSTYDRLNVARELPYPEMKKILIWKARTEICKMLNGQSSATKAERANKEQEQEKVKVNKKQKTVVNVDTAKKSGTGEEATAPVSINVPDPDFHNFDLDRTERSFGDDQVWAAYDDDGMPRYYARIHKLISLKPFKMRISWLNSRSNSELGPMDWVRAGFTKTCGDFRPGRHEIYDTLNSFSNKVSWTKSTRGVIRIFPTRSEVWALYTNWSLDWNQHTPDAVIHKYDMVEVLDDFAEERGVCVVPLCKVAGFKTVFRKHMDPKEVRWIPKEEMFRFSHQVPSHLLTGEEAPNAPKGCWELDPAATPSELLQVITEADEAPMAENGGKTKEGIFQSASAREVDGGMEKEMFQEVVHTKLAKETNAITHQ</sequence>
<dbReference type="AlphaFoldDB" id="A0A5E4E8D5"/>
<evidence type="ECO:0000313" key="5">
    <source>
        <dbReference type="Proteomes" id="UP000327085"/>
    </source>
</evidence>
<reference evidence="4" key="1">
    <citation type="submission" date="2019-07" db="EMBL/GenBank/DDBJ databases">
        <authorList>
            <person name="Alioto T."/>
            <person name="Alioto T."/>
            <person name="Gomez Garrido J."/>
        </authorList>
    </citation>
    <scope>NUCLEOTIDE SEQUENCE</scope>
</reference>
<dbReference type="EMBL" id="CABIKO010000003">
    <property type="protein sequence ID" value="VVA11259.1"/>
    <property type="molecule type" value="Genomic_DNA"/>
</dbReference>
<dbReference type="PROSITE" id="PS00636">
    <property type="entry name" value="DNAJ_1"/>
    <property type="match status" value="1"/>
</dbReference>
<feature type="compositionally biased region" description="Low complexity" evidence="1">
    <location>
        <begin position="291"/>
        <end position="308"/>
    </location>
</feature>
<dbReference type="Pfam" id="PF00226">
    <property type="entry name" value="DnaJ"/>
    <property type="match status" value="1"/>
</dbReference>
<dbReference type="InterPro" id="IPR036869">
    <property type="entry name" value="J_dom_sf"/>
</dbReference>
<dbReference type="Pfam" id="PF11926">
    <property type="entry name" value="DUF3444"/>
    <property type="match status" value="1"/>
</dbReference>
<dbReference type="PANTHER" id="PTHR44137:SF32">
    <property type="entry name" value="DNAJ HEAT SHOCK AMINO-TERMINAL DOMAIN PROTEIN"/>
    <property type="match status" value="1"/>
</dbReference>
<accession>A0A5E4E8D5</accession>
<dbReference type="InterPro" id="IPR018253">
    <property type="entry name" value="DnaJ_domain_CS"/>
</dbReference>
<evidence type="ECO:0000313" key="3">
    <source>
        <dbReference type="EMBL" id="KAI5347176.1"/>
    </source>
</evidence>
<keyword evidence="6" id="KW-1185">Reference proteome</keyword>
<dbReference type="InParanoid" id="A0A5E4E8D5"/>
<evidence type="ECO:0000313" key="4">
    <source>
        <dbReference type="EMBL" id="VVA11259.1"/>
    </source>
</evidence>
<dbReference type="Proteomes" id="UP001054821">
    <property type="component" value="Chromosome 2"/>
</dbReference>
<evidence type="ECO:0000259" key="2">
    <source>
        <dbReference type="PROSITE" id="PS50076"/>
    </source>
</evidence>
<dbReference type="Proteomes" id="UP000327085">
    <property type="component" value="Chromosome 2"/>
</dbReference>
<evidence type="ECO:0000313" key="6">
    <source>
        <dbReference type="Proteomes" id="UP001054821"/>
    </source>
</evidence>
<feature type="domain" description="J" evidence="2">
    <location>
        <begin position="66"/>
        <end position="130"/>
    </location>
</feature>
<organism evidence="4 5">
    <name type="scientific">Prunus dulcis</name>
    <name type="common">Almond</name>
    <name type="synonym">Amygdalus dulcis</name>
    <dbReference type="NCBI Taxonomy" id="3755"/>
    <lineage>
        <taxon>Eukaryota</taxon>
        <taxon>Viridiplantae</taxon>
        <taxon>Streptophyta</taxon>
        <taxon>Embryophyta</taxon>
        <taxon>Tracheophyta</taxon>
        <taxon>Spermatophyta</taxon>
        <taxon>Magnoliopsida</taxon>
        <taxon>eudicotyledons</taxon>
        <taxon>Gunneridae</taxon>
        <taxon>Pentapetalae</taxon>
        <taxon>rosids</taxon>
        <taxon>fabids</taxon>
        <taxon>Rosales</taxon>
        <taxon>Rosaceae</taxon>
        <taxon>Amygdaloideae</taxon>
        <taxon>Amygdaleae</taxon>
        <taxon>Prunus</taxon>
    </lineage>
</organism>
<feature type="compositionally biased region" description="Polar residues" evidence="1">
    <location>
        <begin position="246"/>
        <end position="258"/>
    </location>
</feature>
<dbReference type="Gramene" id="VVA11259">
    <property type="protein sequence ID" value="VVA11259"/>
    <property type="gene ID" value="Prudul26B009112"/>
</dbReference>
<evidence type="ECO:0000256" key="1">
    <source>
        <dbReference type="SAM" id="MobiDB-lite"/>
    </source>
</evidence>
<dbReference type="CDD" id="cd06257">
    <property type="entry name" value="DnaJ"/>
    <property type="match status" value="1"/>
</dbReference>
<dbReference type="PANTHER" id="PTHR44137">
    <property type="entry name" value="BNAC03G44070D PROTEIN"/>
    <property type="match status" value="1"/>
</dbReference>
<feature type="compositionally biased region" description="Low complexity" evidence="1">
    <location>
        <begin position="226"/>
        <end position="236"/>
    </location>
</feature>